<accession>A0AAN8TLQ9</accession>
<reference evidence="1 2" key="1">
    <citation type="submission" date="2024-02" db="EMBL/GenBank/DDBJ databases">
        <title>de novo genome assembly of Solanum bulbocastanum strain 11H21.</title>
        <authorList>
            <person name="Hosaka A.J."/>
        </authorList>
    </citation>
    <scope>NUCLEOTIDE SEQUENCE [LARGE SCALE GENOMIC DNA]</scope>
    <source>
        <tissue evidence="1">Young leaves</tissue>
    </source>
</reference>
<keyword evidence="2" id="KW-1185">Reference proteome</keyword>
<name>A0AAN8TLQ9_SOLBU</name>
<comment type="caution">
    <text evidence="1">The sequence shown here is derived from an EMBL/GenBank/DDBJ whole genome shotgun (WGS) entry which is preliminary data.</text>
</comment>
<dbReference type="AlphaFoldDB" id="A0AAN8TLQ9"/>
<dbReference type="EMBL" id="JBANQN010000005">
    <property type="protein sequence ID" value="KAK6790055.1"/>
    <property type="molecule type" value="Genomic_DNA"/>
</dbReference>
<evidence type="ECO:0008006" key="3">
    <source>
        <dbReference type="Google" id="ProtNLM"/>
    </source>
</evidence>
<proteinExistence type="predicted"/>
<sequence>MAVAAAVNGGFLPSKFRHFTQPTVSQIRPTPPPLFISTNPNDVNPIHLRDLYSVCNHSCHRFPKLNSEGRVEPVDIDKLRKALLHSYVVASVFTRSEFVPDLTPENVSGSGLTGIGGDWIGKVVPVTPGNGELVGFGRAVSDSGLTAAIYDVMYLLASWGVEGMHNAVRKIGNTVPACHPFTTKKRHWQEDSSKDTKVYNAFMSSPFDLLAQVHEAQFSGRILVNRDIYDIAALCSDQQKPFFGACGFGDDVLVSTTMMYTRSASTHSEDEQMVKCAGRKLLLVPSLRGKLKI</sequence>
<dbReference type="GO" id="GO:0008080">
    <property type="term" value="F:N-acetyltransferase activity"/>
    <property type="evidence" value="ECO:0007669"/>
    <property type="project" value="TreeGrafter"/>
</dbReference>
<gene>
    <name evidence="1" type="ORF">RDI58_013855</name>
</gene>
<protein>
    <recommendedName>
        <fullName evidence="3">Glucosamine-phosphate N-acetyltransferase</fullName>
    </recommendedName>
</protein>
<evidence type="ECO:0000313" key="2">
    <source>
        <dbReference type="Proteomes" id="UP001371456"/>
    </source>
</evidence>
<dbReference type="PANTHER" id="PTHR13355:SF15">
    <property type="entry name" value="GCN5-RELATED N-ACETYLTRANSFERASE 3, CHLOROPLASTIC"/>
    <property type="match status" value="1"/>
</dbReference>
<dbReference type="InterPro" id="IPR039143">
    <property type="entry name" value="GNPNAT1-like"/>
</dbReference>
<dbReference type="Proteomes" id="UP001371456">
    <property type="component" value="Unassembled WGS sequence"/>
</dbReference>
<organism evidence="1 2">
    <name type="scientific">Solanum bulbocastanum</name>
    <name type="common">Wild potato</name>
    <dbReference type="NCBI Taxonomy" id="147425"/>
    <lineage>
        <taxon>Eukaryota</taxon>
        <taxon>Viridiplantae</taxon>
        <taxon>Streptophyta</taxon>
        <taxon>Embryophyta</taxon>
        <taxon>Tracheophyta</taxon>
        <taxon>Spermatophyta</taxon>
        <taxon>Magnoliopsida</taxon>
        <taxon>eudicotyledons</taxon>
        <taxon>Gunneridae</taxon>
        <taxon>Pentapetalae</taxon>
        <taxon>asterids</taxon>
        <taxon>lamiids</taxon>
        <taxon>Solanales</taxon>
        <taxon>Solanaceae</taxon>
        <taxon>Solanoideae</taxon>
        <taxon>Solaneae</taxon>
        <taxon>Solanum</taxon>
    </lineage>
</organism>
<dbReference type="PANTHER" id="PTHR13355">
    <property type="entry name" value="GLUCOSAMINE 6-PHOSPHATE N-ACETYLTRANSFERASE"/>
    <property type="match status" value="1"/>
</dbReference>
<evidence type="ECO:0000313" key="1">
    <source>
        <dbReference type="EMBL" id="KAK6790055.1"/>
    </source>
</evidence>